<dbReference type="AlphaFoldDB" id="A0A430LRE9"/>
<dbReference type="Proteomes" id="UP000287124">
    <property type="component" value="Unassembled WGS sequence"/>
</dbReference>
<gene>
    <name evidence="2" type="ORF">BHE90_007191</name>
</gene>
<evidence type="ECO:0000313" key="2">
    <source>
        <dbReference type="EMBL" id="RTE78295.1"/>
    </source>
</evidence>
<keyword evidence="3" id="KW-1185">Reference proteome</keyword>
<feature type="region of interest" description="Disordered" evidence="1">
    <location>
        <begin position="963"/>
        <end position="995"/>
    </location>
</feature>
<sequence>MSDPIDIPLKRSRLQGAAHGTRPFPEDEGPYMGYIEIFQNGHIYQAVSSGSGKYVTVGSRCDMPPLAFIVEKNRVMKTTTIAVHGRDLKRAIARAIPEIEVKPFELALDFNTVVKHYADLKESVDYLSTWEPYTDTSREMELLVNDLLLERALYDGLDLESLREQGILSSTHIHAIRERCVDLGLADLEICHRIGQSSEHQKEEYLKSQNYRIYQLAMEGNLGDLVAFCEPLLRSREIEVFFNSDLLWRLLDNGFFDIYQYLLDLIDRTRPTAVDVPDPDYPDITYDPFCVAIRLGHYPTVQAMVAEEATFEGYIADDLEAGVDRVLSPLLAAVLWNRPDMIQLLKQSPMYKERLTQAVHLAAELGSPAIIQTLSETPRKEMGYGPMVNRYPPQTLLGGLLELPQQDLSWINSSPLSLSPIGNANLSSISHAAYSWGLEAQPPWEGFASITATDSSAMATPSPFTPATYSSLPTPVEEVMNPLSAFSPALPSTTGFCASTLASTHSFGQMDTPLPISARPSDVPLFIGHTQSYKKRHKSGRASLVRLERRCQIVGSFCGNRINQREYLEISNHCADTHSAWKLGLESLRKIMNNLAPSGLVETLASLLVADALVCQISQGEDLVSQFVADLWRWKCGLTQIETALFDKIACAAWNIDTVPISIANTCRPGFGNLIRELVSCETWKPTRIVSCGLRLESIQRQMKTHERHPRRLKQIKENSTPLSVEELQDGWPLSPDLEESWGNSICIEDFFDAPAYHRDQVMSEPSDGKSVDAKVATLLESVAFTIFIAAASSTQHTLAEDQPQSVASPLSVDSQSRAMVEEFLSLKSEDGFSYDSGIGMESPVKSSVSRYILEMREASEKRTRLPSTTPVASNLASLAGFRSPSSTEAITSPISGAPPVMTAATTVLPPAETLDTLGPGETPDADDLDFQGLGFLDFQDSELLCIDPQDFGINDLDFQTQRKEPQNQETQHLEPPLPVSDSPAAATPPTTTIKKKASCPQCEKTFSSALFSFELGSSSFDCHMRVMMGLFFSHSELGIRFPGAERGVLMSVSSESPGVGLRLAEKTVEEAIIWGLDHCPQ</sequence>
<proteinExistence type="predicted"/>
<name>A0A430LRE9_9HYPO</name>
<feature type="compositionally biased region" description="Low complexity" evidence="1">
    <location>
        <begin position="984"/>
        <end position="993"/>
    </location>
</feature>
<dbReference type="EMBL" id="MIKF01000099">
    <property type="protein sequence ID" value="RTE78295.1"/>
    <property type="molecule type" value="Genomic_DNA"/>
</dbReference>
<evidence type="ECO:0000256" key="1">
    <source>
        <dbReference type="SAM" id="MobiDB-lite"/>
    </source>
</evidence>
<comment type="caution">
    <text evidence="2">The sequence shown here is derived from an EMBL/GenBank/DDBJ whole genome shotgun (WGS) entry which is preliminary data.</text>
</comment>
<organism evidence="2 3">
    <name type="scientific">Fusarium euwallaceae</name>
    <dbReference type="NCBI Taxonomy" id="1147111"/>
    <lineage>
        <taxon>Eukaryota</taxon>
        <taxon>Fungi</taxon>
        <taxon>Dikarya</taxon>
        <taxon>Ascomycota</taxon>
        <taxon>Pezizomycotina</taxon>
        <taxon>Sordariomycetes</taxon>
        <taxon>Hypocreomycetidae</taxon>
        <taxon>Hypocreales</taxon>
        <taxon>Nectriaceae</taxon>
        <taxon>Fusarium</taxon>
        <taxon>Fusarium solani species complex</taxon>
    </lineage>
</organism>
<protein>
    <submittedName>
        <fullName evidence="2">Uncharacterized protein</fullName>
    </submittedName>
</protein>
<accession>A0A430LRE9</accession>
<evidence type="ECO:0000313" key="3">
    <source>
        <dbReference type="Proteomes" id="UP000287124"/>
    </source>
</evidence>
<reference evidence="2 3" key="1">
    <citation type="submission" date="2017-06" db="EMBL/GenBank/DDBJ databases">
        <title>Comparative genomic analysis of Ambrosia Fusariam Clade fungi.</title>
        <authorList>
            <person name="Stajich J.E."/>
            <person name="Carrillo J."/>
            <person name="Kijimoto T."/>
            <person name="Eskalen A."/>
            <person name="O'Donnell K."/>
            <person name="Kasson M."/>
        </authorList>
    </citation>
    <scope>NUCLEOTIDE SEQUENCE [LARGE SCALE GENOMIC DNA]</scope>
    <source>
        <strain evidence="2 3">UCR1854</strain>
    </source>
</reference>